<evidence type="ECO:0000313" key="3">
    <source>
        <dbReference type="Proteomes" id="UP000255467"/>
    </source>
</evidence>
<evidence type="ECO:0008006" key="4">
    <source>
        <dbReference type="Google" id="ProtNLM"/>
    </source>
</evidence>
<sequence length="83" mass="9121">MSDLPRTTKSGRILLRRFTADPVHVYLGPTKPGNGVSRVHLDRLLDDQLVTLGEHEHGLGRRLHVTERGRAVLAAHPEGADLA</sequence>
<organism evidence="2 3">
    <name type="scientific">Nocardia otitidiscaviarum</name>
    <dbReference type="NCBI Taxonomy" id="1823"/>
    <lineage>
        <taxon>Bacteria</taxon>
        <taxon>Bacillati</taxon>
        <taxon>Actinomycetota</taxon>
        <taxon>Actinomycetes</taxon>
        <taxon>Mycobacteriales</taxon>
        <taxon>Nocardiaceae</taxon>
        <taxon>Nocardia</taxon>
    </lineage>
</organism>
<protein>
    <recommendedName>
        <fullName evidence="4">ArsR family transcriptional regulator</fullName>
    </recommendedName>
</protein>
<dbReference type="Proteomes" id="UP000255467">
    <property type="component" value="Unassembled WGS sequence"/>
</dbReference>
<keyword evidence="3" id="KW-1185">Reference proteome</keyword>
<dbReference type="RefSeq" id="WP_115061402.1">
    <property type="nucleotide sequence ID" value="NZ_UGRY01000002.1"/>
</dbReference>
<proteinExistence type="predicted"/>
<evidence type="ECO:0000313" key="2">
    <source>
        <dbReference type="EMBL" id="SUA72678.1"/>
    </source>
</evidence>
<accession>A0A378Y746</accession>
<reference evidence="2 3" key="1">
    <citation type="submission" date="2018-06" db="EMBL/GenBank/DDBJ databases">
        <authorList>
            <consortium name="Pathogen Informatics"/>
            <person name="Doyle S."/>
        </authorList>
    </citation>
    <scope>NUCLEOTIDE SEQUENCE [LARGE SCALE GENOMIC DNA]</scope>
    <source>
        <strain evidence="2 3">NCTC1934</strain>
    </source>
</reference>
<dbReference type="OrthoDB" id="4351138at2"/>
<gene>
    <name evidence="1" type="ORF">NCTC1934_00046</name>
    <name evidence="2" type="ORF">NCTC1934_00106</name>
</gene>
<dbReference type="AlphaFoldDB" id="A0A378Y746"/>
<name>A0A378Y746_9NOCA</name>
<dbReference type="EMBL" id="UGRY01000002">
    <property type="protein sequence ID" value="SUA72678.1"/>
    <property type="molecule type" value="Genomic_DNA"/>
</dbReference>
<evidence type="ECO:0000313" key="1">
    <source>
        <dbReference type="EMBL" id="SUA72618.1"/>
    </source>
</evidence>
<dbReference type="EMBL" id="UGRY01000002">
    <property type="protein sequence ID" value="SUA72618.1"/>
    <property type="molecule type" value="Genomic_DNA"/>
</dbReference>